<dbReference type="Proteomes" id="UP000199634">
    <property type="component" value="Unassembled WGS sequence"/>
</dbReference>
<dbReference type="InterPro" id="IPR043129">
    <property type="entry name" value="ATPase_NBD"/>
</dbReference>
<dbReference type="InterPro" id="IPR005338">
    <property type="entry name" value="Anhydro_N_Ac-Mur_kinase"/>
</dbReference>
<dbReference type="GO" id="GO:0016773">
    <property type="term" value="F:phosphotransferase activity, alcohol group as acceptor"/>
    <property type="evidence" value="ECO:0007669"/>
    <property type="project" value="InterPro"/>
</dbReference>
<keyword evidence="1" id="KW-0808">Transferase</keyword>
<protein>
    <submittedName>
        <fullName evidence="1">Anhydro-N-acetylmuramic acid kinase</fullName>
    </submittedName>
</protein>
<dbReference type="PANTHER" id="PTHR30605">
    <property type="entry name" value="ANHYDRO-N-ACETYLMURAMIC ACID KINASE"/>
    <property type="match status" value="1"/>
</dbReference>
<keyword evidence="2" id="KW-1185">Reference proteome</keyword>
<dbReference type="NCBIfam" id="NF007144">
    <property type="entry name" value="PRK09585.2-3"/>
    <property type="match status" value="1"/>
</dbReference>
<reference evidence="1 2" key="1">
    <citation type="submission" date="2016-10" db="EMBL/GenBank/DDBJ databases">
        <authorList>
            <person name="de Groot N.N."/>
        </authorList>
    </citation>
    <scope>NUCLEOTIDE SEQUENCE [LARGE SCALE GENOMIC DNA]</scope>
    <source>
        <strain evidence="1 2">CGMCC 1.10825</strain>
    </source>
</reference>
<dbReference type="GO" id="GO:0009254">
    <property type="term" value="P:peptidoglycan turnover"/>
    <property type="evidence" value="ECO:0007669"/>
    <property type="project" value="InterPro"/>
</dbReference>
<accession>A0A1H6JXD4</accession>
<dbReference type="Gene3D" id="3.30.420.40">
    <property type="match status" value="2"/>
</dbReference>
<dbReference type="SUPFAM" id="SSF53067">
    <property type="entry name" value="Actin-like ATPase domain"/>
    <property type="match status" value="1"/>
</dbReference>
<proteinExistence type="predicted"/>
<keyword evidence="1" id="KW-0418">Kinase</keyword>
<dbReference type="Pfam" id="PF03702">
    <property type="entry name" value="AnmK"/>
    <property type="match status" value="1"/>
</dbReference>
<gene>
    <name evidence="1" type="ORF">SAMN02927937_00809</name>
</gene>
<organism evidence="1 2">
    <name type="scientific">Paenimyroides marinum</name>
    <dbReference type="NCBI Taxonomy" id="1159016"/>
    <lineage>
        <taxon>Bacteria</taxon>
        <taxon>Pseudomonadati</taxon>
        <taxon>Bacteroidota</taxon>
        <taxon>Flavobacteriia</taxon>
        <taxon>Flavobacteriales</taxon>
        <taxon>Flavobacteriaceae</taxon>
        <taxon>Paenimyroides</taxon>
    </lineage>
</organism>
<evidence type="ECO:0000313" key="1">
    <source>
        <dbReference type="EMBL" id="SEH67280.1"/>
    </source>
</evidence>
<sequence length="349" mass="38908">MSGTSLDGIDCAVVEFSLENNVWNFSFVSGKTVPYTNQWYAKLQNAIYLSESDLHLLNIEYTYFLGELLNNFVVENHLTDLDFIASHGHTVLHQPEKGITLQIGNLPIISDMLSLPFVCDFRVQDVALGGQGAPLVPIGDRLLFSEFDYCLNLGGFSNISFEENNERIAFDICPVNTLLNHFAKQLGKDFDEGGNFAQSGTVHQQLFNTLNKLSFYNQQGPKSLGIEQVNTVYLPLIEKFQLSAQDHLTTVTEHIAYQIASVLKIKDSKLLVTGGGAFNEYLINRLRFHAPNTTVVLTTKELIEFKEAIIFAFLGVLRVTNTNNVLSTVTGASKDHCSGNIFNEELLKK</sequence>
<dbReference type="PANTHER" id="PTHR30605:SF0">
    <property type="entry name" value="ANHYDRO-N-ACETYLMURAMIC ACID KINASE"/>
    <property type="match status" value="1"/>
</dbReference>
<evidence type="ECO:0000313" key="2">
    <source>
        <dbReference type="Proteomes" id="UP000199634"/>
    </source>
</evidence>
<dbReference type="GO" id="GO:0005524">
    <property type="term" value="F:ATP binding"/>
    <property type="evidence" value="ECO:0007669"/>
    <property type="project" value="InterPro"/>
</dbReference>
<dbReference type="AlphaFoldDB" id="A0A1H6JXD4"/>
<dbReference type="GO" id="GO:0016301">
    <property type="term" value="F:kinase activity"/>
    <property type="evidence" value="ECO:0007669"/>
    <property type="project" value="UniProtKB-KW"/>
</dbReference>
<dbReference type="GO" id="GO:0006040">
    <property type="term" value="P:amino sugar metabolic process"/>
    <property type="evidence" value="ECO:0007669"/>
    <property type="project" value="InterPro"/>
</dbReference>
<dbReference type="STRING" id="1159016.SAMN02927937_00809"/>
<dbReference type="EMBL" id="FNXE01000007">
    <property type="protein sequence ID" value="SEH67280.1"/>
    <property type="molecule type" value="Genomic_DNA"/>
</dbReference>
<name>A0A1H6JXD4_9FLAO</name>